<evidence type="ECO:0000256" key="7">
    <source>
        <dbReference type="ARBA" id="ARBA00023014"/>
    </source>
</evidence>
<feature type="binding site" evidence="11">
    <location>
        <position position="201"/>
    </location>
    <ligand>
        <name>[4Fe-4S] cluster</name>
        <dbReference type="ChEBI" id="CHEBI:49883"/>
    </ligand>
</feature>
<dbReference type="InterPro" id="IPR003265">
    <property type="entry name" value="HhH-GPD_domain"/>
</dbReference>
<dbReference type="SMART" id="SM00478">
    <property type="entry name" value="ENDO3c"/>
    <property type="match status" value="1"/>
</dbReference>
<dbReference type="PANTHER" id="PTHR43286">
    <property type="entry name" value="ENDONUCLEASE III-LIKE PROTEIN 1"/>
    <property type="match status" value="1"/>
</dbReference>
<dbReference type="EMBL" id="JBHPBY010000142">
    <property type="protein sequence ID" value="MFC1850995.1"/>
    <property type="molecule type" value="Genomic_DNA"/>
</dbReference>
<protein>
    <recommendedName>
        <fullName evidence="11">Endonuclease III</fullName>
        <ecNumber evidence="11">4.2.99.18</ecNumber>
    </recommendedName>
    <alternativeName>
        <fullName evidence="11">DNA-(apurinic or apyrimidinic site) lyase</fullName>
    </alternativeName>
</protein>
<keyword evidence="4 11" id="KW-0227">DNA damage</keyword>
<feature type="binding site" evidence="11">
    <location>
        <position position="194"/>
    </location>
    <ligand>
        <name>[4Fe-4S] cluster</name>
        <dbReference type="ChEBI" id="CHEBI:49883"/>
    </ligand>
</feature>
<dbReference type="Proteomes" id="UP001594351">
    <property type="component" value="Unassembled WGS sequence"/>
</dbReference>
<evidence type="ECO:0000256" key="9">
    <source>
        <dbReference type="ARBA" id="ARBA00023239"/>
    </source>
</evidence>
<keyword evidence="14" id="KW-1185">Reference proteome</keyword>
<evidence type="ECO:0000256" key="2">
    <source>
        <dbReference type="ARBA" id="ARBA00022485"/>
    </source>
</evidence>
<dbReference type="PROSITE" id="PS01155">
    <property type="entry name" value="ENDONUCLEASE_III_2"/>
    <property type="match status" value="1"/>
</dbReference>
<keyword evidence="10 11" id="KW-0326">Glycosidase</keyword>
<keyword evidence="3 11" id="KW-0479">Metal-binding</keyword>
<comment type="catalytic activity">
    <reaction evidence="11">
        <text>2'-deoxyribonucleotide-(2'-deoxyribose 5'-phosphate)-2'-deoxyribonucleotide-DNA = a 3'-end 2'-deoxyribonucleotide-(2,3-dehydro-2,3-deoxyribose 5'-phosphate)-DNA + a 5'-end 5'-phospho-2'-deoxyribonucleoside-DNA + H(+)</text>
        <dbReference type="Rhea" id="RHEA:66592"/>
        <dbReference type="Rhea" id="RHEA-COMP:13180"/>
        <dbReference type="Rhea" id="RHEA-COMP:16897"/>
        <dbReference type="Rhea" id="RHEA-COMP:17067"/>
        <dbReference type="ChEBI" id="CHEBI:15378"/>
        <dbReference type="ChEBI" id="CHEBI:136412"/>
        <dbReference type="ChEBI" id="CHEBI:157695"/>
        <dbReference type="ChEBI" id="CHEBI:167181"/>
        <dbReference type="EC" id="4.2.99.18"/>
    </reaction>
</comment>
<feature type="binding site" evidence="11">
    <location>
        <position position="204"/>
    </location>
    <ligand>
        <name>[4Fe-4S] cluster</name>
        <dbReference type="ChEBI" id="CHEBI:49883"/>
    </ligand>
</feature>
<comment type="similarity">
    <text evidence="1 11">Belongs to the Nth/MutY family.</text>
</comment>
<dbReference type="EC" id="4.2.99.18" evidence="11"/>
<dbReference type="InterPro" id="IPR023170">
    <property type="entry name" value="HhH_base_excis_C"/>
</dbReference>
<dbReference type="InterPro" id="IPR004036">
    <property type="entry name" value="Endonuclease-III-like_CS2"/>
</dbReference>
<evidence type="ECO:0000256" key="5">
    <source>
        <dbReference type="ARBA" id="ARBA00022801"/>
    </source>
</evidence>
<dbReference type="CDD" id="cd00056">
    <property type="entry name" value="ENDO3c"/>
    <property type="match status" value="1"/>
</dbReference>
<evidence type="ECO:0000256" key="11">
    <source>
        <dbReference type="HAMAP-Rule" id="MF_00942"/>
    </source>
</evidence>
<dbReference type="GO" id="GO:0140078">
    <property type="term" value="F:class I DNA-(apurinic or apyrimidinic site) endonuclease activity"/>
    <property type="evidence" value="ECO:0007669"/>
    <property type="project" value="UniProtKB-EC"/>
</dbReference>
<organism evidence="13 14">
    <name type="scientific">candidate division CSSED10-310 bacterium</name>
    <dbReference type="NCBI Taxonomy" id="2855610"/>
    <lineage>
        <taxon>Bacteria</taxon>
        <taxon>Bacteria division CSSED10-310</taxon>
    </lineage>
</organism>
<dbReference type="InterPro" id="IPR011257">
    <property type="entry name" value="DNA_glycosylase"/>
</dbReference>
<keyword evidence="13" id="KW-0255">Endonuclease</keyword>
<sequence>MKQDFPIERVLETVSSQVEAFSLPSVSFLSQKYNDPFIILVSTILSARTKDETTTAATLRLFQTVCEPQDMCNLSEAELQDLIYPVGFYRIKAKTLKKMCLHILQEYKGSVPDTMEHLLKLPGVGRKTANLVLGLGFNQPAICVDTHVHRITNRWGYVSTNTPQETEQALRRKLPRPWWITINSVLVRFGQHICRPLSPFCSQCASSKYCLKVAVDRSR</sequence>
<keyword evidence="5 11" id="KW-0378">Hydrolase</keyword>
<dbReference type="SUPFAM" id="SSF48150">
    <property type="entry name" value="DNA-glycosylase"/>
    <property type="match status" value="1"/>
</dbReference>
<dbReference type="Gene3D" id="1.10.340.30">
    <property type="entry name" value="Hypothetical protein, domain 2"/>
    <property type="match status" value="1"/>
</dbReference>
<evidence type="ECO:0000256" key="3">
    <source>
        <dbReference type="ARBA" id="ARBA00022723"/>
    </source>
</evidence>
<keyword evidence="11" id="KW-0238">DNA-binding</keyword>
<evidence type="ECO:0000313" key="13">
    <source>
        <dbReference type="EMBL" id="MFC1850995.1"/>
    </source>
</evidence>
<evidence type="ECO:0000256" key="10">
    <source>
        <dbReference type="ARBA" id="ARBA00023295"/>
    </source>
</evidence>
<dbReference type="HAMAP" id="MF_00942">
    <property type="entry name" value="Nth"/>
    <property type="match status" value="1"/>
</dbReference>
<reference evidence="13 14" key="1">
    <citation type="submission" date="2024-09" db="EMBL/GenBank/DDBJ databases">
        <title>Laminarin stimulates single cell rates of sulfate reduction while oxygen inhibits transcriptomic activity in coastal marine sediment.</title>
        <authorList>
            <person name="Lindsay M."/>
            <person name="Orcutt B."/>
            <person name="Emerson D."/>
            <person name="Stepanauskas R."/>
            <person name="D'Angelo T."/>
        </authorList>
    </citation>
    <scope>NUCLEOTIDE SEQUENCE [LARGE SCALE GENOMIC DNA]</scope>
    <source>
        <strain evidence="13">SAG AM-311-K15</strain>
    </source>
</reference>
<keyword evidence="7 11" id="KW-0411">Iron-sulfur</keyword>
<proteinExistence type="inferred from homology"/>
<dbReference type="InterPro" id="IPR005759">
    <property type="entry name" value="Nth"/>
</dbReference>
<dbReference type="PIRSF" id="PIRSF001435">
    <property type="entry name" value="Nth"/>
    <property type="match status" value="1"/>
</dbReference>
<evidence type="ECO:0000259" key="12">
    <source>
        <dbReference type="SMART" id="SM00478"/>
    </source>
</evidence>
<dbReference type="PANTHER" id="PTHR43286:SF1">
    <property type="entry name" value="ENDONUCLEASE III-LIKE PROTEIN 1"/>
    <property type="match status" value="1"/>
</dbReference>
<dbReference type="InterPro" id="IPR000445">
    <property type="entry name" value="HhH_motif"/>
</dbReference>
<keyword evidence="2 11" id="KW-0004">4Fe-4S</keyword>
<evidence type="ECO:0000256" key="4">
    <source>
        <dbReference type="ARBA" id="ARBA00022763"/>
    </source>
</evidence>
<evidence type="ECO:0000256" key="8">
    <source>
        <dbReference type="ARBA" id="ARBA00023204"/>
    </source>
</evidence>
<feature type="domain" description="HhH-GPD" evidence="12">
    <location>
        <begin position="45"/>
        <end position="192"/>
    </location>
</feature>
<feature type="binding site" evidence="11">
    <location>
        <position position="210"/>
    </location>
    <ligand>
        <name>[4Fe-4S] cluster</name>
        <dbReference type="ChEBI" id="CHEBI:49883"/>
    </ligand>
</feature>
<gene>
    <name evidence="11 13" type="primary">nth</name>
    <name evidence="13" type="ORF">ACFL27_12445</name>
</gene>
<dbReference type="Gene3D" id="1.10.1670.10">
    <property type="entry name" value="Helix-hairpin-Helix base-excision DNA repair enzymes (C-terminal)"/>
    <property type="match status" value="1"/>
</dbReference>
<keyword evidence="9 11" id="KW-0456">Lyase</keyword>
<keyword evidence="13" id="KW-0540">Nuclease</keyword>
<name>A0ABV6YXS7_UNCC1</name>
<comment type="function">
    <text evidence="11">DNA repair enzyme that has both DNA N-glycosylase activity and AP-lyase activity. The DNA N-glycosylase activity releases various damaged pyrimidines from DNA by cleaving the N-glycosidic bond, leaving an AP (apurinic/apyrimidinic) site. The AP-lyase activity cleaves the phosphodiester bond 3' to the AP site by a beta-elimination, leaving a 3'-terminal unsaturated sugar and a product with a terminal 5'-phosphate.</text>
</comment>
<keyword evidence="8 11" id="KW-0234">DNA repair</keyword>
<dbReference type="Pfam" id="PF00633">
    <property type="entry name" value="HHH"/>
    <property type="match status" value="1"/>
</dbReference>
<accession>A0ABV6YXS7</accession>
<evidence type="ECO:0000256" key="6">
    <source>
        <dbReference type="ARBA" id="ARBA00023004"/>
    </source>
</evidence>
<evidence type="ECO:0000256" key="1">
    <source>
        <dbReference type="ARBA" id="ARBA00008343"/>
    </source>
</evidence>
<evidence type="ECO:0000313" key="14">
    <source>
        <dbReference type="Proteomes" id="UP001594351"/>
    </source>
</evidence>
<comment type="caution">
    <text evidence="13">The sequence shown here is derived from an EMBL/GenBank/DDBJ whole genome shotgun (WGS) entry which is preliminary data.</text>
</comment>
<comment type="cofactor">
    <cofactor evidence="11">
        <name>[4Fe-4S] cluster</name>
        <dbReference type="ChEBI" id="CHEBI:49883"/>
    </cofactor>
    <text evidence="11">Binds 1 [4Fe-4S] cluster.</text>
</comment>
<dbReference type="Pfam" id="PF00730">
    <property type="entry name" value="HhH-GPD"/>
    <property type="match status" value="1"/>
</dbReference>
<keyword evidence="6 11" id="KW-0408">Iron</keyword>